<dbReference type="PANTHER" id="PTHR21110:SF0">
    <property type="entry name" value="PHOSPHOPENTOMUTASE"/>
    <property type="match status" value="1"/>
</dbReference>
<evidence type="ECO:0000256" key="1">
    <source>
        <dbReference type="ARBA" id="ARBA00010373"/>
    </source>
</evidence>
<dbReference type="HAMAP" id="MF_00740">
    <property type="entry name" value="Phosphopentomut"/>
    <property type="match status" value="1"/>
</dbReference>
<reference evidence="7 8" key="1">
    <citation type="submission" date="2024-09" db="EMBL/GenBank/DDBJ databases">
        <authorList>
            <person name="Sun Q."/>
            <person name="Mori K."/>
        </authorList>
    </citation>
    <scope>NUCLEOTIDE SEQUENCE [LARGE SCALE GENOMIC DNA]</scope>
    <source>
        <strain evidence="7 8">CCM 8543</strain>
    </source>
</reference>
<dbReference type="EC" id="5.4.2.7" evidence="4 5"/>
<comment type="subcellular location">
    <subcellularLocation>
        <location evidence="4">Cytoplasm</location>
    </subcellularLocation>
</comment>
<keyword evidence="4" id="KW-0963">Cytoplasm</keyword>
<evidence type="ECO:0000256" key="4">
    <source>
        <dbReference type="HAMAP-Rule" id="MF_00740"/>
    </source>
</evidence>
<feature type="binding site" evidence="4">
    <location>
        <position position="301"/>
    </location>
    <ligand>
        <name>Mn(2+)</name>
        <dbReference type="ChEBI" id="CHEBI:29035"/>
        <label>2</label>
    </ligand>
</feature>
<dbReference type="NCBIfam" id="TIGR01696">
    <property type="entry name" value="deoB"/>
    <property type="match status" value="1"/>
</dbReference>
<feature type="binding site" evidence="4">
    <location>
        <position position="354"/>
    </location>
    <ligand>
        <name>Mn(2+)</name>
        <dbReference type="ChEBI" id="CHEBI:29035"/>
        <label>2</label>
    </ligand>
</feature>
<proteinExistence type="inferred from homology"/>
<protein>
    <recommendedName>
        <fullName evidence="4 5">Phosphopentomutase</fullName>
        <ecNumber evidence="4 5">5.4.2.7</ecNumber>
    </recommendedName>
    <alternativeName>
        <fullName evidence="4">Phosphodeoxyribomutase</fullName>
    </alternativeName>
</protein>
<dbReference type="Gene3D" id="3.40.720.10">
    <property type="entry name" value="Alkaline Phosphatase, subunit A"/>
    <property type="match status" value="1"/>
</dbReference>
<name>A0ABV6D9L9_9HYPH</name>
<evidence type="ECO:0000259" key="6">
    <source>
        <dbReference type="Pfam" id="PF01676"/>
    </source>
</evidence>
<keyword evidence="2 4" id="KW-0479">Metal-binding</keyword>
<dbReference type="Proteomes" id="UP001589755">
    <property type="component" value="Unassembled WGS sequence"/>
</dbReference>
<dbReference type="GO" id="GO:0008973">
    <property type="term" value="F:phosphopentomutase activity"/>
    <property type="evidence" value="ECO:0007669"/>
    <property type="project" value="UniProtKB-EC"/>
</dbReference>
<keyword evidence="8" id="KW-1185">Reference proteome</keyword>
<dbReference type="CDD" id="cd16009">
    <property type="entry name" value="PPM"/>
    <property type="match status" value="1"/>
</dbReference>
<dbReference type="InterPro" id="IPR024052">
    <property type="entry name" value="Phosphopentomutase_DeoB_cap_sf"/>
</dbReference>
<evidence type="ECO:0000313" key="7">
    <source>
        <dbReference type="EMBL" id="MFC0209352.1"/>
    </source>
</evidence>
<gene>
    <name evidence="4" type="primary">deoB</name>
    <name evidence="7" type="ORF">ACFFJ2_13180</name>
</gene>
<accession>A0ABV6D9L9</accession>
<dbReference type="NCBIfam" id="NF003766">
    <property type="entry name" value="PRK05362.1"/>
    <property type="match status" value="1"/>
</dbReference>
<dbReference type="Gene3D" id="3.30.70.1250">
    <property type="entry name" value="Phosphopentomutase"/>
    <property type="match status" value="1"/>
</dbReference>
<comment type="catalytic activity">
    <reaction evidence="4">
        <text>alpha-D-ribose 1-phosphate = D-ribose 5-phosphate</text>
        <dbReference type="Rhea" id="RHEA:18793"/>
        <dbReference type="ChEBI" id="CHEBI:57720"/>
        <dbReference type="ChEBI" id="CHEBI:78346"/>
        <dbReference type="EC" id="5.4.2.7"/>
    </reaction>
</comment>
<evidence type="ECO:0000256" key="3">
    <source>
        <dbReference type="ARBA" id="ARBA00023211"/>
    </source>
</evidence>
<keyword evidence="4 7" id="KW-0413">Isomerase</keyword>
<feature type="binding site" evidence="4">
    <location>
        <position position="10"/>
    </location>
    <ligand>
        <name>Mn(2+)</name>
        <dbReference type="ChEBI" id="CHEBI:29035"/>
        <label>1</label>
    </ligand>
</feature>
<evidence type="ECO:0000256" key="2">
    <source>
        <dbReference type="ARBA" id="ARBA00022723"/>
    </source>
</evidence>
<feature type="domain" description="Metalloenzyme" evidence="6">
    <location>
        <begin position="3"/>
        <end position="393"/>
    </location>
</feature>
<comment type="catalytic activity">
    <reaction evidence="4">
        <text>2-deoxy-alpha-D-ribose 1-phosphate = 2-deoxy-D-ribose 5-phosphate</text>
        <dbReference type="Rhea" id="RHEA:27658"/>
        <dbReference type="ChEBI" id="CHEBI:57259"/>
        <dbReference type="ChEBI" id="CHEBI:62877"/>
        <dbReference type="EC" id="5.4.2.7"/>
    </reaction>
</comment>
<feature type="binding site" evidence="4">
    <location>
        <position position="342"/>
    </location>
    <ligand>
        <name>Mn(2+)</name>
        <dbReference type="ChEBI" id="CHEBI:29035"/>
        <label>1</label>
    </ligand>
</feature>
<feature type="binding site" evidence="4">
    <location>
        <position position="343"/>
    </location>
    <ligand>
        <name>Mn(2+)</name>
        <dbReference type="ChEBI" id="CHEBI:29035"/>
        <label>1</label>
    </ligand>
</feature>
<evidence type="ECO:0000256" key="5">
    <source>
        <dbReference type="NCBIfam" id="TIGR01696"/>
    </source>
</evidence>
<comment type="pathway">
    <text evidence="4">Carbohydrate degradation; 2-deoxy-D-ribose 1-phosphate degradation; D-glyceraldehyde 3-phosphate and acetaldehyde from 2-deoxy-alpha-D-ribose 1-phosphate: step 1/2.</text>
</comment>
<dbReference type="InterPro" id="IPR006124">
    <property type="entry name" value="Metalloenzyme"/>
</dbReference>
<feature type="binding site" evidence="4">
    <location>
        <position position="306"/>
    </location>
    <ligand>
        <name>Mn(2+)</name>
        <dbReference type="ChEBI" id="CHEBI:29035"/>
        <label>2</label>
    </ligand>
</feature>
<organism evidence="7 8">
    <name type="scientific">Chelativorans intermedius</name>
    <dbReference type="NCBI Taxonomy" id="515947"/>
    <lineage>
        <taxon>Bacteria</taxon>
        <taxon>Pseudomonadati</taxon>
        <taxon>Pseudomonadota</taxon>
        <taxon>Alphaproteobacteria</taxon>
        <taxon>Hyphomicrobiales</taxon>
        <taxon>Phyllobacteriaceae</taxon>
        <taxon>Chelativorans</taxon>
    </lineage>
</organism>
<dbReference type="PANTHER" id="PTHR21110">
    <property type="entry name" value="PHOSPHOPENTOMUTASE"/>
    <property type="match status" value="1"/>
</dbReference>
<evidence type="ECO:0000313" key="8">
    <source>
        <dbReference type="Proteomes" id="UP001589755"/>
    </source>
</evidence>
<dbReference type="EMBL" id="JBHLXD010000021">
    <property type="protein sequence ID" value="MFC0209352.1"/>
    <property type="molecule type" value="Genomic_DNA"/>
</dbReference>
<sequence length="409" mass="43454">MARAFLFVLDSFGIGHAADAAQFGDEGADTYGHIAQAAAEGRADRQGLRQGPLHLPNMRALGLDHAAAIAAGGKAPDGRARGFFGAAAERSSGKDTPSGHWEIAGVPVPFAWGYFPDTVPAFPAELTERLVAEGGLAGILGNCHASGTEIIARLGKEHIRTGKPICYTSADSVFQIAAHETHFGLERLYHLCETARRLVDDYTIGRVIARPFVGEDAATFQRTYNRRDYAVPPPEPTLLDRVQAGGGRVLAVGKIGDIFAHQGVSEVRKAAGNMALFDTTLAAMEDARQGDLVFTNFVDFDTAFGHRRDVAGYAAALEAFDRRLPEALSRLKPGDMLMLTADHGCDPTWKGTDHTRERVPILGAGPGLSPGSVGLRESYADIGETVAAHLGLPAGRHGVSFLPVLRADA</sequence>
<comment type="function">
    <text evidence="4">Isomerase that catalyzes the conversion of deoxy-ribose 1-phosphate (dRib-1-P) and ribose 1-phosphate (Rib-1-P) to deoxy-ribose 5-phosphate (dRib-5-P) and ribose 5-phosphate (Rib-5-P), respectively.</text>
</comment>
<dbReference type="SUPFAM" id="SSF53649">
    <property type="entry name" value="Alkaline phosphatase-like"/>
    <property type="match status" value="1"/>
</dbReference>
<dbReference type="Pfam" id="PF01676">
    <property type="entry name" value="Metalloenzyme"/>
    <property type="match status" value="1"/>
</dbReference>
<dbReference type="PIRSF" id="PIRSF001491">
    <property type="entry name" value="Ppentomutase"/>
    <property type="match status" value="1"/>
</dbReference>
<dbReference type="RefSeq" id="WP_261521138.1">
    <property type="nucleotide sequence ID" value="NZ_JAODNW010000015.1"/>
</dbReference>
<comment type="caution">
    <text evidence="7">The sequence shown here is derived from an EMBL/GenBank/DDBJ whole genome shotgun (WGS) entry which is preliminary data.</text>
</comment>
<comment type="cofactor">
    <cofactor evidence="4">
        <name>Mn(2+)</name>
        <dbReference type="ChEBI" id="CHEBI:29035"/>
    </cofactor>
    <text evidence="4">Binds 2 manganese ions.</text>
</comment>
<dbReference type="InterPro" id="IPR010045">
    <property type="entry name" value="DeoB"/>
</dbReference>
<dbReference type="SUPFAM" id="SSF143856">
    <property type="entry name" value="DeoB insert domain-like"/>
    <property type="match status" value="1"/>
</dbReference>
<dbReference type="InterPro" id="IPR017850">
    <property type="entry name" value="Alkaline_phosphatase_core_sf"/>
</dbReference>
<keyword evidence="3 4" id="KW-0464">Manganese</keyword>
<comment type="similarity">
    <text evidence="1 4">Belongs to the phosphopentomutase family.</text>
</comment>